<protein>
    <submittedName>
        <fullName evidence="7">Uncharacterized protein</fullName>
    </submittedName>
</protein>
<dbReference type="PANTHER" id="PTHR15651:SF7">
    <property type="entry name" value="ARMADILLO REPEAT-CONTAINING PROTEIN 8"/>
    <property type="match status" value="1"/>
</dbReference>
<evidence type="ECO:0000256" key="6">
    <source>
        <dbReference type="PROSITE-ProRule" id="PRU00259"/>
    </source>
</evidence>
<dbReference type="GO" id="GO:0043161">
    <property type="term" value="P:proteasome-mediated ubiquitin-dependent protein catabolic process"/>
    <property type="evidence" value="ECO:0007669"/>
    <property type="project" value="TreeGrafter"/>
</dbReference>
<dbReference type="PANTHER" id="PTHR15651">
    <property type="entry name" value="ARMADILLO REPEAT-CONTAINING PROTEIN 8"/>
    <property type="match status" value="1"/>
</dbReference>
<name>A0A0C3A1N1_9AGAM</name>
<keyword evidence="3" id="KW-0963">Cytoplasm</keyword>
<evidence type="ECO:0000256" key="5">
    <source>
        <dbReference type="ARBA" id="ARBA00023242"/>
    </source>
</evidence>
<dbReference type="Gene3D" id="1.25.10.10">
    <property type="entry name" value="Leucine-rich Repeat Variant"/>
    <property type="match status" value="3"/>
</dbReference>
<dbReference type="GO" id="GO:0005737">
    <property type="term" value="C:cytoplasm"/>
    <property type="evidence" value="ECO:0007669"/>
    <property type="project" value="UniProtKB-SubCell"/>
</dbReference>
<dbReference type="GO" id="GO:0005634">
    <property type="term" value="C:nucleus"/>
    <property type="evidence" value="ECO:0007669"/>
    <property type="project" value="UniProtKB-SubCell"/>
</dbReference>
<dbReference type="Proteomes" id="UP000053989">
    <property type="component" value="Unassembled WGS sequence"/>
</dbReference>
<dbReference type="HOGENOM" id="CLU_002741_0_0_1"/>
<evidence type="ECO:0000256" key="1">
    <source>
        <dbReference type="ARBA" id="ARBA00004123"/>
    </source>
</evidence>
<gene>
    <name evidence="7" type="ORF">SCLCIDRAFT_27956</name>
</gene>
<proteinExistence type="predicted"/>
<dbReference type="EMBL" id="KN822084">
    <property type="protein sequence ID" value="KIM58567.1"/>
    <property type="molecule type" value="Genomic_DNA"/>
</dbReference>
<dbReference type="SMART" id="SM00185">
    <property type="entry name" value="ARM"/>
    <property type="match status" value="6"/>
</dbReference>
<keyword evidence="4" id="KW-0677">Repeat</keyword>
<dbReference type="GO" id="GO:0034657">
    <property type="term" value="C:GID complex"/>
    <property type="evidence" value="ECO:0007669"/>
    <property type="project" value="TreeGrafter"/>
</dbReference>
<reference evidence="8" key="2">
    <citation type="submission" date="2015-01" db="EMBL/GenBank/DDBJ databases">
        <title>Evolutionary Origins and Diversification of the Mycorrhizal Mutualists.</title>
        <authorList>
            <consortium name="DOE Joint Genome Institute"/>
            <consortium name="Mycorrhizal Genomics Consortium"/>
            <person name="Kohler A."/>
            <person name="Kuo A."/>
            <person name="Nagy L.G."/>
            <person name="Floudas D."/>
            <person name="Copeland A."/>
            <person name="Barry K.W."/>
            <person name="Cichocki N."/>
            <person name="Veneault-Fourrey C."/>
            <person name="LaButti K."/>
            <person name="Lindquist E.A."/>
            <person name="Lipzen A."/>
            <person name="Lundell T."/>
            <person name="Morin E."/>
            <person name="Murat C."/>
            <person name="Riley R."/>
            <person name="Ohm R."/>
            <person name="Sun H."/>
            <person name="Tunlid A."/>
            <person name="Henrissat B."/>
            <person name="Grigoriev I.V."/>
            <person name="Hibbett D.S."/>
            <person name="Martin F."/>
        </authorList>
    </citation>
    <scope>NUCLEOTIDE SEQUENCE [LARGE SCALE GENOMIC DNA]</scope>
    <source>
        <strain evidence="8">Foug A</strain>
    </source>
</reference>
<dbReference type="PROSITE" id="PS50176">
    <property type="entry name" value="ARM_REPEAT"/>
    <property type="match status" value="1"/>
</dbReference>
<evidence type="ECO:0000256" key="3">
    <source>
        <dbReference type="ARBA" id="ARBA00022490"/>
    </source>
</evidence>
<organism evidence="7 8">
    <name type="scientific">Scleroderma citrinum Foug A</name>
    <dbReference type="NCBI Taxonomy" id="1036808"/>
    <lineage>
        <taxon>Eukaryota</taxon>
        <taxon>Fungi</taxon>
        <taxon>Dikarya</taxon>
        <taxon>Basidiomycota</taxon>
        <taxon>Agaricomycotina</taxon>
        <taxon>Agaricomycetes</taxon>
        <taxon>Agaricomycetidae</taxon>
        <taxon>Boletales</taxon>
        <taxon>Sclerodermatineae</taxon>
        <taxon>Sclerodermataceae</taxon>
        <taxon>Scleroderma</taxon>
    </lineage>
</organism>
<dbReference type="InterPro" id="IPR038739">
    <property type="entry name" value="ARMC8/Vid28"/>
</dbReference>
<comment type="subcellular location">
    <subcellularLocation>
        <location evidence="2">Cytoplasm</location>
    </subcellularLocation>
    <subcellularLocation>
        <location evidence="1">Nucleus</location>
    </subcellularLocation>
</comment>
<evidence type="ECO:0000313" key="8">
    <source>
        <dbReference type="Proteomes" id="UP000053989"/>
    </source>
</evidence>
<dbReference type="InterPro" id="IPR011989">
    <property type="entry name" value="ARM-like"/>
</dbReference>
<dbReference type="SUPFAM" id="SSF48371">
    <property type="entry name" value="ARM repeat"/>
    <property type="match status" value="2"/>
</dbReference>
<dbReference type="AlphaFoldDB" id="A0A0C3A1N1"/>
<dbReference type="STRING" id="1036808.A0A0C3A1N1"/>
<evidence type="ECO:0000313" key="7">
    <source>
        <dbReference type="EMBL" id="KIM58567.1"/>
    </source>
</evidence>
<evidence type="ECO:0000256" key="4">
    <source>
        <dbReference type="ARBA" id="ARBA00022737"/>
    </source>
</evidence>
<dbReference type="InterPro" id="IPR000225">
    <property type="entry name" value="Armadillo"/>
</dbReference>
<feature type="repeat" description="ARM" evidence="6">
    <location>
        <begin position="552"/>
        <end position="594"/>
    </location>
</feature>
<dbReference type="OrthoDB" id="5559898at2759"/>
<sequence length="676" mass="73923">MTVRKITIGSLKQLKNTVIGNPSAKLALARDAAFIHLLVNCLNHTAHSTSEPQGSKDDIRIEAVHVISSLAYGSDTTLVSLLRANAHQEIIRALANQYALGVPTLKSALARGLRVLAGAIADVVGPSYGPMRTHTPELRAEAKVALDYLFEYECLDVYLPLLEDSSPQTSLHIAQWIGSAVRNDAHRTSIIQWLPPNERHRDIRGRRGWEKHDVVHAVASGKQGAWVLRHLIAMIQRRDNKVQEAALGAIGALAMDNPPVANVLTKTPIEATTSALNLILSHTKSRATDVQLAAALCTTHIIRAQASHHSGTVDQAAALTVIHVINRILTSSSEQPHHQTKACYIIYSLVRDEKDLGIKAAERGILASLVSLIQTITPLDNTDEWEMDEPESRVSLREASLKAIAAISLFDKPIKRDIADTFDLVPVIQACLKQKSVGVRCSACHCLRSLSRDAAVIRTNITDSGAGIAVYNIFKKEDEDIRVTAAALATVCNLVNEFSPLRTVMLEDGLMRRLMQLFAMDNQEIRVNVLWTIKNLLSKSTSGMKNMAMTHLGWPHLAELTNDPDPEIQEQAFTILRNLTADEAGVNMVFGAMGDEGLASCLSAGLDSAHEMVVRETTYVLGNIANGSRSQQDLIFTHPHILGGMYRCLVDAHPDEPETEEGSGRSRVRVDIEAFV</sequence>
<dbReference type="InParanoid" id="A0A0C3A1N1"/>
<accession>A0A0C3A1N1</accession>
<evidence type="ECO:0000256" key="2">
    <source>
        <dbReference type="ARBA" id="ARBA00004496"/>
    </source>
</evidence>
<keyword evidence="8" id="KW-1185">Reference proteome</keyword>
<reference evidence="7 8" key="1">
    <citation type="submission" date="2014-04" db="EMBL/GenBank/DDBJ databases">
        <authorList>
            <consortium name="DOE Joint Genome Institute"/>
            <person name="Kuo A."/>
            <person name="Kohler A."/>
            <person name="Nagy L.G."/>
            <person name="Floudas D."/>
            <person name="Copeland A."/>
            <person name="Barry K.W."/>
            <person name="Cichocki N."/>
            <person name="Veneault-Fourrey C."/>
            <person name="LaButti K."/>
            <person name="Lindquist E.A."/>
            <person name="Lipzen A."/>
            <person name="Lundell T."/>
            <person name="Morin E."/>
            <person name="Murat C."/>
            <person name="Sun H."/>
            <person name="Tunlid A."/>
            <person name="Henrissat B."/>
            <person name="Grigoriev I.V."/>
            <person name="Hibbett D.S."/>
            <person name="Martin F."/>
            <person name="Nordberg H.P."/>
            <person name="Cantor M.N."/>
            <person name="Hua S.X."/>
        </authorList>
    </citation>
    <scope>NUCLEOTIDE SEQUENCE [LARGE SCALE GENOMIC DNA]</scope>
    <source>
        <strain evidence="7 8">Foug A</strain>
    </source>
</reference>
<dbReference type="InterPro" id="IPR016024">
    <property type="entry name" value="ARM-type_fold"/>
</dbReference>
<keyword evidence="5" id="KW-0539">Nucleus</keyword>